<proteinExistence type="predicted"/>
<keyword evidence="1" id="KW-0862">Zinc</keyword>
<evidence type="ECO:0000259" key="2">
    <source>
        <dbReference type="PROSITE" id="PS50966"/>
    </source>
</evidence>
<dbReference type="GO" id="GO:0008270">
    <property type="term" value="F:zinc ion binding"/>
    <property type="evidence" value="ECO:0007669"/>
    <property type="project" value="UniProtKB-KW"/>
</dbReference>
<name>A0A2X3H1X8_9LIST</name>
<evidence type="ECO:0000256" key="1">
    <source>
        <dbReference type="PROSITE-ProRule" id="PRU00325"/>
    </source>
</evidence>
<feature type="domain" description="SWIM-type" evidence="2">
    <location>
        <begin position="50"/>
        <end position="82"/>
    </location>
</feature>
<dbReference type="PROSITE" id="PS50966">
    <property type="entry name" value="ZF_SWIM"/>
    <property type="match status" value="1"/>
</dbReference>
<keyword evidence="1" id="KW-0863">Zinc-finger</keyword>
<evidence type="ECO:0000313" key="4">
    <source>
        <dbReference type="Proteomes" id="UP000250257"/>
    </source>
</evidence>
<dbReference type="Proteomes" id="UP000250257">
    <property type="component" value="Unassembled WGS sequence"/>
</dbReference>
<accession>A0A2X3H1X8</accession>
<dbReference type="AlphaFoldDB" id="A0A2X3H1X8"/>
<dbReference type="EMBL" id="UAWT01000003">
    <property type="protein sequence ID" value="SQC65334.1"/>
    <property type="molecule type" value="Genomic_DNA"/>
</dbReference>
<protein>
    <recommendedName>
        <fullName evidence="2">SWIM-type domain-containing protein</fullName>
    </recommendedName>
</protein>
<sequence>MKRQINIQDEMVPYQVKQDAKGLIKDEALYKIDKENGQTIFYFSDGEMVTETQTDVLDCTCDSHLYGERVCQHMYAAYLKKAELLHEKKKLSLKERILEQESVTLLSLFQESLAEQFDVPVVSAKTQLQVDYQLALKYENEQRQLIIELKVGQERTYVVKNIQAFLDAVRYNQLLTFTKNFTFDPNEHTFSEEDEAILQMLAQISDIQEMYDLSDAYFTRSYQDDKTLIITPYLAEELLEKLALKKASLQIFSEQNELLMRYPTIQIVKNALDFHYIFRSTSSGKYQIELESLQQAVFLDKYQLVF</sequence>
<gene>
    <name evidence="3" type="ORF">NCTC13940_00454</name>
</gene>
<organism evidence="3 4">
    <name type="scientific">Listeria fleischmannii subsp. fleischmannii</name>
    <dbReference type="NCBI Taxonomy" id="1671902"/>
    <lineage>
        <taxon>Bacteria</taxon>
        <taxon>Bacillati</taxon>
        <taxon>Bacillota</taxon>
        <taxon>Bacilli</taxon>
        <taxon>Bacillales</taxon>
        <taxon>Listeriaceae</taxon>
        <taxon>Listeria</taxon>
    </lineage>
</organism>
<dbReference type="InterPro" id="IPR007527">
    <property type="entry name" value="Znf_SWIM"/>
</dbReference>
<keyword evidence="1" id="KW-0479">Metal-binding</keyword>
<reference evidence="3 4" key="1">
    <citation type="submission" date="2018-06" db="EMBL/GenBank/DDBJ databases">
        <authorList>
            <consortium name="Pathogen Informatics"/>
            <person name="Doyle S."/>
        </authorList>
    </citation>
    <scope>NUCLEOTIDE SEQUENCE [LARGE SCALE GENOMIC DNA]</scope>
    <source>
        <strain evidence="3 4">NCTC13940</strain>
    </source>
</reference>
<evidence type="ECO:0000313" key="3">
    <source>
        <dbReference type="EMBL" id="SQC65334.1"/>
    </source>
</evidence>